<dbReference type="InterPro" id="IPR001005">
    <property type="entry name" value="SANT/Myb"/>
</dbReference>
<gene>
    <name evidence="4" type="ORF">TRFO_38024</name>
</gene>
<dbReference type="AlphaFoldDB" id="A0A1J4JEF8"/>
<dbReference type="PROSITE" id="PS51294">
    <property type="entry name" value="HTH_MYB"/>
    <property type="match status" value="2"/>
</dbReference>
<name>A0A1J4JEF8_9EUKA</name>
<feature type="domain" description="HTH myb-type" evidence="3">
    <location>
        <begin position="61"/>
        <end position="116"/>
    </location>
</feature>
<feature type="domain" description="Myb-like" evidence="2">
    <location>
        <begin position="113"/>
        <end position="163"/>
    </location>
</feature>
<dbReference type="SUPFAM" id="SSF46689">
    <property type="entry name" value="Homeodomain-like"/>
    <property type="match status" value="1"/>
</dbReference>
<evidence type="ECO:0000313" key="5">
    <source>
        <dbReference type="Proteomes" id="UP000179807"/>
    </source>
</evidence>
<dbReference type="Gene3D" id="1.10.10.60">
    <property type="entry name" value="Homeodomain-like"/>
    <property type="match status" value="2"/>
</dbReference>
<dbReference type="Pfam" id="PF13921">
    <property type="entry name" value="Myb_DNA-bind_6"/>
    <property type="match status" value="1"/>
</dbReference>
<evidence type="ECO:0000256" key="1">
    <source>
        <dbReference type="SAM" id="MobiDB-lite"/>
    </source>
</evidence>
<dbReference type="VEuPathDB" id="TrichDB:TRFO_38024"/>
<organism evidence="4 5">
    <name type="scientific">Tritrichomonas foetus</name>
    <dbReference type="NCBI Taxonomy" id="1144522"/>
    <lineage>
        <taxon>Eukaryota</taxon>
        <taxon>Metamonada</taxon>
        <taxon>Parabasalia</taxon>
        <taxon>Tritrichomonadida</taxon>
        <taxon>Tritrichomonadidae</taxon>
        <taxon>Tritrichomonas</taxon>
    </lineage>
</organism>
<feature type="compositionally biased region" description="Low complexity" evidence="1">
    <location>
        <begin position="232"/>
        <end position="244"/>
    </location>
</feature>
<evidence type="ECO:0008006" key="6">
    <source>
        <dbReference type="Google" id="ProtNLM"/>
    </source>
</evidence>
<reference evidence="4" key="1">
    <citation type="submission" date="2016-10" db="EMBL/GenBank/DDBJ databases">
        <authorList>
            <person name="Benchimol M."/>
            <person name="Almeida L.G."/>
            <person name="Vasconcelos A.T."/>
            <person name="Perreira-Neves A."/>
            <person name="Rosa I.A."/>
            <person name="Tasca T."/>
            <person name="Bogo M.R."/>
            <person name="de Souza W."/>
        </authorList>
    </citation>
    <scope>NUCLEOTIDE SEQUENCE [LARGE SCALE GENOMIC DNA]</scope>
    <source>
        <strain evidence="4">K</strain>
    </source>
</reference>
<dbReference type="EMBL" id="MLAK01001218">
    <property type="protein sequence ID" value="OHS95821.1"/>
    <property type="molecule type" value="Genomic_DNA"/>
</dbReference>
<dbReference type="InterPro" id="IPR017930">
    <property type="entry name" value="Myb_dom"/>
</dbReference>
<evidence type="ECO:0000313" key="4">
    <source>
        <dbReference type="EMBL" id="OHS95821.1"/>
    </source>
</evidence>
<dbReference type="InterPro" id="IPR009057">
    <property type="entry name" value="Homeodomain-like_sf"/>
</dbReference>
<proteinExistence type="predicted"/>
<dbReference type="InterPro" id="IPR050560">
    <property type="entry name" value="MYB_TF"/>
</dbReference>
<dbReference type="GeneID" id="94846492"/>
<dbReference type="OrthoDB" id="39591at2759"/>
<feature type="compositionally biased region" description="Polar residues" evidence="1">
    <location>
        <begin position="252"/>
        <end position="282"/>
    </location>
</feature>
<feature type="domain" description="Myb-like" evidence="2">
    <location>
        <begin position="61"/>
        <end position="112"/>
    </location>
</feature>
<comment type="caution">
    <text evidence="4">The sequence shown here is derived from an EMBL/GenBank/DDBJ whole genome shotgun (WGS) entry which is preliminary data.</text>
</comment>
<feature type="region of interest" description="Disordered" evidence="1">
    <location>
        <begin position="1"/>
        <end position="39"/>
    </location>
</feature>
<dbReference type="CDD" id="cd00167">
    <property type="entry name" value="SANT"/>
    <property type="match status" value="2"/>
</dbReference>
<dbReference type="GO" id="GO:0000978">
    <property type="term" value="F:RNA polymerase II cis-regulatory region sequence-specific DNA binding"/>
    <property type="evidence" value="ECO:0007669"/>
    <property type="project" value="TreeGrafter"/>
</dbReference>
<dbReference type="PROSITE" id="PS50090">
    <property type="entry name" value="MYB_LIKE"/>
    <property type="match status" value="2"/>
</dbReference>
<dbReference type="GO" id="GO:0005634">
    <property type="term" value="C:nucleus"/>
    <property type="evidence" value="ECO:0007669"/>
    <property type="project" value="TreeGrafter"/>
</dbReference>
<feature type="region of interest" description="Disordered" evidence="1">
    <location>
        <begin position="232"/>
        <end position="282"/>
    </location>
</feature>
<accession>A0A1J4JEF8</accession>
<keyword evidence="5" id="KW-1185">Reference proteome</keyword>
<dbReference type="SMART" id="SM00717">
    <property type="entry name" value="SANT"/>
    <property type="match status" value="2"/>
</dbReference>
<feature type="compositionally biased region" description="Low complexity" evidence="1">
    <location>
        <begin position="1"/>
        <end position="28"/>
    </location>
</feature>
<dbReference type="PANTHER" id="PTHR45614:SF253">
    <property type="entry name" value="CHROMOSOME UNDETERMINED SCAFFOLD_38, WHOLE GENOME SHOTGUN SEQUENCE"/>
    <property type="match status" value="1"/>
</dbReference>
<evidence type="ECO:0000259" key="3">
    <source>
        <dbReference type="PROSITE" id="PS51294"/>
    </source>
</evidence>
<dbReference type="Proteomes" id="UP000179807">
    <property type="component" value="Unassembled WGS sequence"/>
</dbReference>
<feature type="domain" description="HTH myb-type" evidence="3">
    <location>
        <begin position="120"/>
        <end position="159"/>
    </location>
</feature>
<dbReference type="GO" id="GO:0000981">
    <property type="term" value="F:DNA-binding transcription factor activity, RNA polymerase II-specific"/>
    <property type="evidence" value="ECO:0007669"/>
    <property type="project" value="TreeGrafter"/>
</dbReference>
<evidence type="ECO:0000259" key="2">
    <source>
        <dbReference type="PROSITE" id="PS50090"/>
    </source>
</evidence>
<dbReference type="PANTHER" id="PTHR45614">
    <property type="entry name" value="MYB PROTEIN-RELATED"/>
    <property type="match status" value="1"/>
</dbReference>
<dbReference type="RefSeq" id="XP_068348958.1">
    <property type="nucleotide sequence ID" value="XM_068511788.1"/>
</dbReference>
<protein>
    <recommendedName>
        <fullName evidence="6">Myb-like DNA-binding domain containing protein</fullName>
    </recommendedName>
</protein>
<sequence length="376" mass="42013">MQDPQQTPQITPQVSQQQQQQQQPQTQTNPIPMSNAALPPGAIVVNPQFIPKFYPNLVQGKKQISRHKFSQDEDDLLRKLVNEHGATNWRFIAENIPGRSARQCRDRWKNYLMPGISNAPWTPEEDQLLEQKYAEMGSQWSRIAKFFPSRTDINIKNRWATRSGRVNRAQPIGINNINTITGISNTINAINNLSSINGLSTININSLNANISSLAAVQQNSLNHQQNPQLNQQINEQQQQTQIQPVPPSQTEGEASTVEISSRTEQNHQENNSNIVSSVTTEVEQQNIEGKAEEGNAIIMNPEEVTKTTDEQIQNFQTSEEIPNSILHVQDSVPAENGNGSSILVADEQHQNEDVVNAEQNLDVVNAEQNVEGSEV</sequence>